<organism evidence="4 5">
    <name type="scientific">Candidatus Giovannonibacteria bacterium RIFCSPHIGHO2_01_FULL_45_23</name>
    <dbReference type="NCBI Taxonomy" id="1798325"/>
    <lineage>
        <taxon>Bacteria</taxon>
        <taxon>Candidatus Giovannoniibacteriota</taxon>
    </lineage>
</organism>
<dbReference type="InterPro" id="IPR002350">
    <property type="entry name" value="Kazal_dom"/>
</dbReference>
<dbReference type="AlphaFoldDB" id="A0A1F5VGL8"/>
<comment type="caution">
    <text evidence="4">The sequence shown here is derived from an EMBL/GenBank/DDBJ whole genome shotgun (WGS) entry which is preliminary data.</text>
</comment>
<feature type="domain" description="Kazal-like" evidence="3">
    <location>
        <begin position="470"/>
        <end position="518"/>
    </location>
</feature>
<dbReference type="SMART" id="SM00280">
    <property type="entry name" value="KAZAL"/>
    <property type="match status" value="1"/>
</dbReference>
<feature type="coiled-coil region" evidence="1">
    <location>
        <begin position="384"/>
        <end position="414"/>
    </location>
</feature>
<dbReference type="Proteomes" id="UP000179251">
    <property type="component" value="Unassembled WGS sequence"/>
</dbReference>
<evidence type="ECO:0000313" key="5">
    <source>
        <dbReference type="Proteomes" id="UP000179251"/>
    </source>
</evidence>
<dbReference type="InterPro" id="IPR036058">
    <property type="entry name" value="Kazal_dom_sf"/>
</dbReference>
<feature type="coiled-coil region" evidence="1">
    <location>
        <begin position="75"/>
        <end position="184"/>
    </location>
</feature>
<reference evidence="4 5" key="1">
    <citation type="journal article" date="2016" name="Nat. Commun.">
        <title>Thousands of microbial genomes shed light on interconnected biogeochemical processes in an aquifer system.</title>
        <authorList>
            <person name="Anantharaman K."/>
            <person name="Brown C.T."/>
            <person name="Hug L.A."/>
            <person name="Sharon I."/>
            <person name="Castelle C.J."/>
            <person name="Probst A.J."/>
            <person name="Thomas B.C."/>
            <person name="Singh A."/>
            <person name="Wilkins M.J."/>
            <person name="Karaoz U."/>
            <person name="Brodie E.L."/>
            <person name="Williams K.H."/>
            <person name="Hubbard S.S."/>
            <person name="Banfield J.F."/>
        </authorList>
    </citation>
    <scope>NUCLEOTIDE SEQUENCE [LARGE SCALE GENOMIC DNA]</scope>
</reference>
<dbReference type="InterPro" id="IPR053265">
    <property type="entry name" value="Serpin"/>
</dbReference>
<protein>
    <recommendedName>
        <fullName evidence="3">Kazal-like domain-containing protein</fullName>
    </recommendedName>
</protein>
<dbReference type="PANTHER" id="PTHR21131:SF0">
    <property type="entry name" value="GEO10195P1-RELATED"/>
    <property type="match status" value="1"/>
</dbReference>
<dbReference type="STRING" id="1798325.A2834_02660"/>
<dbReference type="Gene3D" id="2.60.40.420">
    <property type="entry name" value="Cupredoxins - blue copper proteins"/>
    <property type="match status" value="1"/>
</dbReference>
<dbReference type="Pfam" id="PF00050">
    <property type="entry name" value="Kazal_1"/>
    <property type="match status" value="1"/>
</dbReference>
<dbReference type="InterPro" id="IPR008972">
    <property type="entry name" value="Cupredoxin"/>
</dbReference>
<dbReference type="Pfam" id="PF18915">
    <property type="entry name" value="DUF5667"/>
    <property type="match status" value="1"/>
</dbReference>
<proteinExistence type="predicted"/>
<accession>A0A1F5VGL8</accession>
<name>A0A1F5VGL8_9BACT</name>
<dbReference type="EMBL" id="MFHD01000016">
    <property type="protein sequence ID" value="OGF62603.1"/>
    <property type="molecule type" value="Genomic_DNA"/>
</dbReference>
<evidence type="ECO:0000256" key="1">
    <source>
        <dbReference type="SAM" id="Coils"/>
    </source>
</evidence>
<feature type="chain" id="PRO_5009521981" description="Kazal-like domain-containing protein" evidence="2">
    <location>
        <begin position="23"/>
        <end position="636"/>
    </location>
</feature>
<gene>
    <name evidence="4" type="ORF">A2834_02660</name>
</gene>
<dbReference type="Gene3D" id="3.30.60.30">
    <property type="match status" value="1"/>
</dbReference>
<sequence>MNKKHLVPFLVFGFLVTGLAAAEEAAVPAETVLEQESVSLQDLDVSEPTLLPGSPFYFFKTIGRGFQSIFTFNSVKKAELEIRFADEKLAETKKLAEVSPEKTAALDKALENYQSSQERLKARLEALKETSENPNVDKLLEKVADRTVKHEKLFDELKEKFENKKDLREKLKDVEKHIAESAAKASEKDDSAKFAARLERALTESRGGSLKHVRSVEVIDGIIEKAPKEAKRALERLRADFSERLKKDIDDYAKKVEPDDFGKALDILPGDKAKHSVIIEEIRQKAGGRVADTLKRAGETLDGTLKEHEDFAEKAASQIKNAGEVLERLAKKLSEVQSPPASAQKLAAGAREHLASAKKAYDEQKFGEAFGQARSSEVLARNALKTLEEERQGTEELKEIFSELEAKIIKYNELVNSRKFTPEVLSKIERLFADAKTHLGFAGDAFKKNDVAGAKLHIEHVRGFLSDLARLIENEGKRNVLCTREYMPVCGADGKTYSNACHAKAAGVEVKSKGKCPQAAPYPQPIPSNLPVPDKLTDDRVIFASEVTIVVREDGSFDPREVKIGKGGKVTWVNRSRNPVWPASAVHPTHLLYPGFDARQSVAYGRSYSFVFEKVGSWKYHDHLNTGMTGVVVVEE</sequence>
<evidence type="ECO:0000259" key="3">
    <source>
        <dbReference type="PROSITE" id="PS51465"/>
    </source>
</evidence>
<dbReference type="PROSITE" id="PS51465">
    <property type="entry name" value="KAZAL_2"/>
    <property type="match status" value="1"/>
</dbReference>
<dbReference type="SUPFAM" id="SSF49503">
    <property type="entry name" value="Cupredoxins"/>
    <property type="match status" value="1"/>
</dbReference>
<feature type="signal peptide" evidence="2">
    <location>
        <begin position="1"/>
        <end position="22"/>
    </location>
</feature>
<keyword evidence="2" id="KW-0732">Signal</keyword>
<dbReference type="SUPFAM" id="SSF100895">
    <property type="entry name" value="Kazal-type serine protease inhibitors"/>
    <property type="match status" value="1"/>
</dbReference>
<evidence type="ECO:0000256" key="2">
    <source>
        <dbReference type="SAM" id="SignalP"/>
    </source>
</evidence>
<dbReference type="CDD" id="cd00104">
    <property type="entry name" value="KAZAL_FS"/>
    <property type="match status" value="1"/>
</dbReference>
<keyword evidence="1" id="KW-0175">Coiled coil</keyword>
<dbReference type="PANTHER" id="PTHR21131">
    <property type="entry name" value="SERINE-TYPE ENDOPEPTIDASE INHIBITOR"/>
    <property type="match status" value="1"/>
</dbReference>
<evidence type="ECO:0000313" key="4">
    <source>
        <dbReference type="EMBL" id="OGF62603.1"/>
    </source>
</evidence>
<dbReference type="GO" id="GO:0005615">
    <property type="term" value="C:extracellular space"/>
    <property type="evidence" value="ECO:0007669"/>
    <property type="project" value="TreeGrafter"/>
</dbReference>
<dbReference type="InterPro" id="IPR043725">
    <property type="entry name" value="DUF5667"/>
</dbReference>